<dbReference type="Gene3D" id="2.20.110.10">
    <property type="entry name" value="Histone H3 K4-specific methyltransferase SET7/9 N-terminal domain"/>
    <property type="match status" value="5"/>
</dbReference>
<dbReference type="EMBL" id="AP011946">
    <property type="protein sequence ID" value="BAM38785.1"/>
    <property type="molecule type" value="Genomic_DNA"/>
</dbReference>
<evidence type="ECO:0000313" key="4">
    <source>
        <dbReference type="Proteomes" id="UP000003786"/>
    </source>
</evidence>
<proteinExistence type="predicted"/>
<keyword evidence="1" id="KW-0677">Repeat</keyword>
<evidence type="ECO:0000313" key="3">
    <source>
        <dbReference type="EMBL" id="BAM38785.1"/>
    </source>
</evidence>
<dbReference type="AlphaFoldDB" id="J7M4M3"/>
<protein>
    <submittedName>
        <fullName evidence="3">MORN motif repeat containing protein</fullName>
    </submittedName>
</protein>
<dbReference type="InterPro" id="IPR003409">
    <property type="entry name" value="MORN"/>
</dbReference>
<dbReference type="OrthoDB" id="270720at2759"/>
<dbReference type="PANTHER" id="PTHR43215">
    <property type="entry name" value="RADIAL SPOKE HEAD 1 HOMOLOG"/>
    <property type="match status" value="1"/>
</dbReference>
<dbReference type="RefSeq" id="XP_009689086.1">
    <property type="nucleotide sequence ID" value="XM_009690791.1"/>
</dbReference>
<dbReference type="eggNOG" id="KOG0229">
    <property type="taxonomic scope" value="Eukaryota"/>
</dbReference>
<gene>
    <name evidence="3" type="ORF">TOT_010001230</name>
</gene>
<dbReference type="Pfam" id="PF02493">
    <property type="entry name" value="MORN"/>
    <property type="match status" value="8"/>
</dbReference>
<dbReference type="OMA" id="WKRYGFP"/>
<evidence type="ECO:0000256" key="2">
    <source>
        <dbReference type="SAM" id="MobiDB-lite"/>
    </source>
</evidence>
<dbReference type="PANTHER" id="PTHR43215:SF14">
    <property type="entry name" value="RADIAL SPOKE HEAD 1 HOMOLOG"/>
    <property type="match status" value="1"/>
</dbReference>
<name>J7M4M3_THEOR</name>
<keyword evidence="4" id="KW-1185">Reference proteome</keyword>
<dbReference type="GeneID" id="20714029"/>
<accession>J7M4M3</accession>
<dbReference type="SMART" id="SM00698">
    <property type="entry name" value="MORN"/>
    <property type="match status" value="8"/>
</dbReference>
<organism evidence="3 4">
    <name type="scientific">Theileria orientalis strain Shintoku</name>
    <dbReference type="NCBI Taxonomy" id="869250"/>
    <lineage>
        <taxon>Eukaryota</taxon>
        <taxon>Sar</taxon>
        <taxon>Alveolata</taxon>
        <taxon>Apicomplexa</taxon>
        <taxon>Aconoidasida</taxon>
        <taxon>Piroplasmida</taxon>
        <taxon>Theileriidae</taxon>
        <taxon>Theileria</taxon>
    </lineage>
</organism>
<dbReference type="STRING" id="869250.J7M4M3"/>
<feature type="region of interest" description="Disordered" evidence="2">
    <location>
        <begin position="216"/>
        <end position="256"/>
    </location>
</feature>
<dbReference type="SUPFAM" id="SSF82185">
    <property type="entry name" value="Histone H3 K4-specific methyltransferase SET7/9 N-terminal domain"/>
    <property type="match status" value="4"/>
</dbReference>
<sequence>MAEQRIAIYSECAARTSTCILSLLTMIPCANALNFNSKAFGSLWYSWKRYGFPLDLFREDNPIYPYFTEAMVPLLRNTSGYLIGITDLRMLTKFAEPPTLIFDLEDEAIKLRTRDLLGFYSPSFYEISFFNDFEIFEDVEIEDEPLKMVLDTSESIFHFVGDYLSKAPSAIIHLGGKASKIYHIGRSLGSRRHKESYLRLFDVYFPGALPKFLRFSKKPPKSKKADQSQSKSQREGEPEGEDDMVGKQERVTKYHKKKKANTLEELKAQWDKVMESDTEEKQNDIGMEEDLAEGELEQPAFTFKVMFDKMRRRSVSYRYLDYIETLKSDVQNDRTKEIEYSIFTRIQPLRDFLLKFLKSAAYAGGKRRLTYHLVMDFTFDLDSMVDFNNPVDGAYVVRDGKFLRGHMEEPDSDEEDQEEEELNRKSYLMEGDEEVVTKVPAMLATFILELHNNYSVDFFELWIQTKNFAEFFNNHSLEVFNEPVFNLSNNLAKYTYPNGDFYVGELSDMLRDGKGSYVSKDGSRYDGTWKRDKRHGKGTMVTSEIKYTGEWINDRKHGFGRLEAQGYSYVGDFRLNRYHGNGTMVFKNGVKMKGEFRNGKFEGKGIMSMPDGTIRMGTFKNGVITGVCSVIDKEGRLYVGQLYGDHFHGKGLLKYNKQTTFEGFWVKGKREKQGMIVNKVANSTIKIEGVWENDNMLMNEVLITFPNGYKYNGALRYFPTLDIDLNQFKDDRDFRSMDPKPSDVDVVAFLQDFKKLNNRLLPHGNGICKDTNGGVYNGGFHFGSRHGTTSEVFPNGLIYSGDYYLGKFHGHGKLHLQSNESILLEYDKGKLLNEEDLRGKEALKDLLSREFTVFEKDFTRYKLDFLVEVMKSTSTLQSSARGDQTVNDLIRLN</sequence>
<dbReference type="Proteomes" id="UP000003786">
    <property type="component" value="Chromosome 1"/>
</dbReference>
<dbReference type="VEuPathDB" id="PiroplasmaDB:TOT_010001230"/>
<evidence type="ECO:0000256" key="1">
    <source>
        <dbReference type="ARBA" id="ARBA00022737"/>
    </source>
</evidence>
<dbReference type="KEGG" id="tot:TOT_010001230"/>
<reference evidence="3 4" key="1">
    <citation type="journal article" date="2012" name="MBio">
        <title>Comparative genome analysis of three eukaryotic parasites with differing abilities to transform leukocytes reveals key mediators of Theileria-induced leukocyte transformation.</title>
        <authorList>
            <person name="Hayashida K."/>
            <person name="Hara Y."/>
            <person name="Abe T."/>
            <person name="Yamasaki C."/>
            <person name="Toyoda A."/>
            <person name="Kosuge T."/>
            <person name="Suzuki Y."/>
            <person name="Sato Y."/>
            <person name="Kawashima S."/>
            <person name="Katayama T."/>
            <person name="Wakaguri H."/>
            <person name="Inoue N."/>
            <person name="Homma K."/>
            <person name="Tada-Umezaki M."/>
            <person name="Yagi Y."/>
            <person name="Fujii Y."/>
            <person name="Habara T."/>
            <person name="Kanehisa M."/>
            <person name="Watanabe H."/>
            <person name="Ito K."/>
            <person name="Gojobori T."/>
            <person name="Sugawara H."/>
            <person name="Imanishi T."/>
            <person name="Weir W."/>
            <person name="Gardner M."/>
            <person name="Pain A."/>
            <person name="Shiels B."/>
            <person name="Hattori M."/>
            <person name="Nene V."/>
            <person name="Sugimoto C."/>
        </authorList>
    </citation>
    <scope>NUCLEOTIDE SEQUENCE [LARGE SCALE GENOMIC DNA]</scope>
    <source>
        <strain evidence="3 4">Shintoku</strain>
    </source>
</reference>